<dbReference type="RefSeq" id="WP_270079054.1">
    <property type="nucleotide sequence ID" value="NZ_CP115174.1"/>
</dbReference>
<protein>
    <submittedName>
        <fullName evidence="1">Uncharacterized protein</fullName>
    </submittedName>
</protein>
<evidence type="ECO:0000313" key="1">
    <source>
        <dbReference type="EMBL" id="WBO24432.1"/>
    </source>
</evidence>
<reference evidence="1 2" key="1">
    <citation type="submission" date="2022-12" db="EMBL/GenBank/DDBJ databases">
        <title>Sphingomonas abieness sp. nov., an endophytic bacterium isolated from Abies koreana.</title>
        <authorList>
            <person name="Jiang L."/>
            <person name="Lee J."/>
        </authorList>
    </citation>
    <scope>NUCLEOTIDE SEQUENCE [LARGE SCALE GENOMIC DNA]</scope>
    <source>
        <strain evidence="2">PAMB 00755</strain>
    </source>
</reference>
<organism evidence="1 2">
    <name type="scientific">Sphingomonas abietis</name>
    <dbReference type="NCBI Taxonomy" id="3012344"/>
    <lineage>
        <taxon>Bacteria</taxon>
        <taxon>Pseudomonadati</taxon>
        <taxon>Pseudomonadota</taxon>
        <taxon>Alphaproteobacteria</taxon>
        <taxon>Sphingomonadales</taxon>
        <taxon>Sphingomonadaceae</taxon>
        <taxon>Sphingomonas</taxon>
    </lineage>
</organism>
<name>A0ABY7NSB3_9SPHN</name>
<gene>
    <name evidence="1" type="ORF">PBT88_10180</name>
</gene>
<evidence type="ECO:0000313" key="2">
    <source>
        <dbReference type="Proteomes" id="UP001210865"/>
    </source>
</evidence>
<keyword evidence="2" id="KW-1185">Reference proteome</keyword>
<accession>A0ABY7NSB3</accession>
<dbReference type="EMBL" id="CP115174">
    <property type="protein sequence ID" value="WBO24432.1"/>
    <property type="molecule type" value="Genomic_DNA"/>
</dbReference>
<dbReference type="Proteomes" id="UP001210865">
    <property type="component" value="Chromosome"/>
</dbReference>
<sequence length="76" mass="7986">MPWHIVVENRDGRREPVGPSSADLAPVVRCAIALADELGGMAANNPQDRRVDVVADDGEVEISIAIIPGGLDPTEA</sequence>
<proteinExistence type="predicted"/>